<feature type="transmembrane region" description="Helical" evidence="7">
    <location>
        <begin position="163"/>
        <end position="184"/>
    </location>
</feature>
<feature type="transmembrane region" description="Helical" evidence="7">
    <location>
        <begin position="337"/>
        <end position="360"/>
    </location>
</feature>
<dbReference type="PIRSF" id="PIRSF006060">
    <property type="entry name" value="AA_transporter"/>
    <property type="match status" value="1"/>
</dbReference>
<dbReference type="Proteomes" id="UP001569904">
    <property type="component" value="Unassembled WGS sequence"/>
</dbReference>
<evidence type="ECO:0000259" key="8">
    <source>
        <dbReference type="Pfam" id="PF00324"/>
    </source>
</evidence>
<feature type="transmembrane region" description="Helical" evidence="7">
    <location>
        <begin position="88"/>
        <end position="110"/>
    </location>
</feature>
<comment type="caution">
    <text evidence="9">The sequence shown here is derived from an EMBL/GenBank/DDBJ whole genome shotgun (WGS) entry which is preliminary data.</text>
</comment>
<dbReference type="Pfam" id="PF00324">
    <property type="entry name" value="AA_permease"/>
    <property type="match status" value="1"/>
</dbReference>
<feature type="transmembrane region" description="Helical" evidence="7">
    <location>
        <begin position="249"/>
        <end position="269"/>
    </location>
</feature>
<keyword evidence="5 7" id="KW-1133">Transmembrane helix</keyword>
<feature type="transmembrane region" description="Helical" evidence="7">
    <location>
        <begin position="366"/>
        <end position="389"/>
    </location>
</feature>
<feature type="transmembrane region" description="Helical" evidence="7">
    <location>
        <begin position="130"/>
        <end position="151"/>
    </location>
</feature>
<dbReference type="EMBL" id="JAXCEH010000005">
    <property type="protein sequence ID" value="MFA1554316.1"/>
    <property type="molecule type" value="Genomic_DNA"/>
</dbReference>
<evidence type="ECO:0000256" key="5">
    <source>
        <dbReference type="ARBA" id="ARBA00022989"/>
    </source>
</evidence>
<evidence type="ECO:0000313" key="9">
    <source>
        <dbReference type="EMBL" id="MFA1554316.1"/>
    </source>
</evidence>
<feature type="transmembrane region" description="Helical" evidence="7">
    <location>
        <begin position="21"/>
        <end position="39"/>
    </location>
</feature>
<keyword evidence="6 7" id="KW-0472">Membrane</keyword>
<dbReference type="PANTHER" id="PTHR43495:SF1">
    <property type="entry name" value="L-ASPARAGINE PERMEASE"/>
    <property type="match status" value="1"/>
</dbReference>
<keyword evidence="10" id="KW-1185">Reference proteome</keyword>
<sequence>MVAKFPEQSAESYQRGLGRRQIQMLAIGGTIGTGLFLGAGENIAKAGPGLILMYAVAGLALFFVMRALGELLMYRRTEGGFAGYAREFLGPFWGYATTWTYWIIWVTTGMAELTAAGTYIQKWWPGVEQWQTALAALLVLFVVNLISVSLFGELEFWFAAIKIAAIVMMILVGLGVLIFGFGDAGDTASVQNLWDHGGVFPEGYSATIMTLQMVMFAYLGVELVGVTASEAKDPERNIPRAINALPLRFALFYLGSLLVILAVVPWTAFKGGASPFVLAFDKIGIPGGADIVNFVVLTAALSSCNAGGLYATSRMLRTAGVNGDGPKVLGRLNGRGVPVLTVVISALVMGIGVVVNAVVPEKAFEYITSVSTGGALMVWTVILVAHMIYRRRAASGVLATSPYRMPWAPYSSWLVLVFFAFVTVTIAWGADTRVALYVMAAWGAVVAIGWPFVRRTSQEAEMKVAVESPSA</sequence>
<keyword evidence="4" id="KW-0029">Amino-acid transport</keyword>
<evidence type="ECO:0000256" key="6">
    <source>
        <dbReference type="ARBA" id="ARBA00023136"/>
    </source>
</evidence>
<evidence type="ECO:0000256" key="4">
    <source>
        <dbReference type="ARBA" id="ARBA00022970"/>
    </source>
</evidence>
<dbReference type="InterPro" id="IPR004841">
    <property type="entry name" value="AA-permease/SLC12A_dom"/>
</dbReference>
<feature type="transmembrane region" description="Helical" evidence="7">
    <location>
        <begin position="289"/>
        <end position="311"/>
    </location>
</feature>
<dbReference type="Gene3D" id="1.20.1740.10">
    <property type="entry name" value="Amino acid/polyamine transporter I"/>
    <property type="match status" value="1"/>
</dbReference>
<evidence type="ECO:0000313" key="10">
    <source>
        <dbReference type="Proteomes" id="UP001569904"/>
    </source>
</evidence>
<organism evidence="9 10">
    <name type="scientific">Actinomadura chokoriensis</name>
    <dbReference type="NCBI Taxonomy" id="454156"/>
    <lineage>
        <taxon>Bacteria</taxon>
        <taxon>Bacillati</taxon>
        <taxon>Actinomycetota</taxon>
        <taxon>Actinomycetes</taxon>
        <taxon>Streptosporangiales</taxon>
        <taxon>Thermomonosporaceae</taxon>
        <taxon>Actinomadura</taxon>
    </lineage>
</organism>
<feature type="transmembrane region" description="Helical" evidence="7">
    <location>
        <begin position="410"/>
        <end position="428"/>
    </location>
</feature>
<name>A0ABV4QUM3_9ACTN</name>
<evidence type="ECO:0000256" key="1">
    <source>
        <dbReference type="ARBA" id="ARBA00004141"/>
    </source>
</evidence>
<feature type="domain" description="Amino acid permease/ SLC12A" evidence="8">
    <location>
        <begin position="22"/>
        <end position="457"/>
    </location>
</feature>
<feature type="transmembrane region" description="Helical" evidence="7">
    <location>
        <begin position="51"/>
        <end position="68"/>
    </location>
</feature>
<gene>
    <name evidence="9" type="ORF">SM436_11520</name>
</gene>
<reference evidence="9 10" key="1">
    <citation type="submission" date="2023-11" db="EMBL/GenBank/DDBJ databases">
        <title>Actinomadura monticuli sp. nov., isolated from volcanic ash.</title>
        <authorList>
            <person name="Lee S.D."/>
            <person name="Yang H."/>
            <person name="Kim I.S."/>
        </authorList>
    </citation>
    <scope>NUCLEOTIDE SEQUENCE [LARGE SCALE GENOMIC DNA]</scope>
    <source>
        <strain evidence="9 10">DSM 45346</strain>
    </source>
</reference>
<dbReference type="RefSeq" id="WP_371940707.1">
    <property type="nucleotide sequence ID" value="NZ_JAXCEH010000005.1"/>
</dbReference>
<proteinExistence type="predicted"/>
<evidence type="ECO:0000256" key="2">
    <source>
        <dbReference type="ARBA" id="ARBA00022448"/>
    </source>
</evidence>
<comment type="subcellular location">
    <subcellularLocation>
        <location evidence="1">Membrane</location>
        <topology evidence="1">Multi-pass membrane protein</topology>
    </subcellularLocation>
</comment>
<keyword evidence="3 7" id="KW-0812">Transmembrane</keyword>
<keyword evidence="2" id="KW-0813">Transport</keyword>
<evidence type="ECO:0000256" key="3">
    <source>
        <dbReference type="ARBA" id="ARBA00022692"/>
    </source>
</evidence>
<accession>A0ABV4QUM3</accession>
<evidence type="ECO:0000256" key="7">
    <source>
        <dbReference type="SAM" id="Phobius"/>
    </source>
</evidence>
<protein>
    <submittedName>
        <fullName evidence="9">Amino acid permease</fullName>
    </submittedName>
</protein>
<feature type="transmembrane region" description="Helical" evidence="7">
    <location>
        <begin position="434"/>
        <end position="453"/>
    </location>
</feature>
<dbReference type="PANTHER" id="PTHR43495">
    <property type="entry name" value="GABA PERMEASE"/>
    <property type="match status" value="1"/>
</dbReference>
<feature type="transmembrane region" description="Helical" evidence="7">
    <location>
        <begin position="204"/>
        <end position="228"/>
    </location>
</feature>